<keyword evidence="2" id="KW-1185">Reference proteome</keyword>
<evidence type="ECO:0000313" key="1">
    <source>
        <dbReference type="EnsemblPlants" id="Kaladp0021s0019.1.v1.1.CDS.1"/>
    </source>
</evidence>
<evidence type="ECO:0000313" key="2">
    <source>
        <dbReference type="Proteomes" id="UP000594263"/>
    </source>
</evidence>
<dbReference type="Proteomes" id="UP000594263">
    <property type="component" value="Unplaced"/>
</dbReference>
<sequence>MSVVSTLLWKVGFVSPVSFIDHMASRIVFESLSCQGEFQRRCKAVHHCVLYGPVDDGSFSSWKQRPDA</sequence>
<proteinExistence type="predicted"/>
<name>A0A7N0ZRM1_KALFE</name>
<protein>
    <submittedName>
        <fullName evidence="1">Uncharacterized protein</fullName>
    </submittedName>
</protein>
<accession>A0A7N0ZRM1</accession>
<dbReference type="Gramene" id="Kaladp0021s0019.1.v1.1">
    <property type="protein sequence ID" value="Kaladp0021s0019.1.v1.1.CDS.1"/>
    <property type="gene ID" value="Kaladp0021s0019.v1.1"/>
</dbReference>
<reference evidence="1" key="1">
    <citation type="submission" date="2021-01" db="UniProtKB">
        <authorList>
            <consortium name="EnsemblPlants"/>
        </authorList>
    </citation>
    <scope>IDENTIFICATION</scope>
</reference>
<dbReference type="AlphaFoldDB" id="A0A7N0ZRM1"/>
<organism evidence="1 2">
    <name type="scientific">Kalanchoe fedtschenkoi</name>
    <name type="common">Lavender scallops</name>
    <name type="synonym">South American air plant</name>
    <dbReference type="NCBI Taxonomy" id="63787"/>
    <lineage>
        <taxon>Eukaryota</taxon>
        <taxon>Viridiplantae</taxon>
        <taxon>Streptophyta</taxon>
        <taxon>Embryophyta</taxon>
        <taxon>Tracheophyta</taxon>
        <taxon>Spermatophyta</taxon>
        <taxon>Magnoliopsida</taxon>
        <taxon>eudicotyledons</taxon>
        <taxon>Gunneridae</taxon>
        <taxon>Pentapetalae</taxon>
        <taxon>Saxifragales</taxon>
        <taxon>Crassulaceae</taxon>
        <taxon>Kalanchoe</taxon>
    </lineage>
</organism>
<dbReference type="EnsemblPlants" id="Kaladp0021s0019.1.v1.1">
    <property type="protein sequence ID" value="Kaladp0021s0019.1.v1.1.CDS.1"/>
    <property type="gene ID" value="Kaladp0021s0019.v1.1"/>
</dbReference>